<evidence type="ECO:0000313" key="1">
    <source>
        <dbReference type="EMBL" id="OOF49986.1"/>
    </source>
</evidence>
<gene>
    <name evidence="1" type="ORF">BKK54_07270</name>
</gene>
<proteinExistence type="predicted"/>
<dbReference type="AlphaFoldDB" id="A0A1V3J561"/>
<reference evidence="1 2" key="1">
    <citation type="submission" date="2016-10" db="EMBL/GenBank/DDBJ databases">
        <title>Rodentibacter gen. nov. and new species.</title>
        <authorList>
            <person name="Christensen H."/>
        </authorList>
    </citation>
    <scope>NUCLEOTIDE SEQUENCE [LARGE SCALE GENOMIC DNA]</scope>
    <source>
        <strain evidence="2">ppn416</strain>
    </source>
</reference>
<protein>
    <recommendedName>
        <fullName evidence="3">Host cell division inhibitor Icd-like protein</fullName>
    </recommendedName>
</protein>
<accession>A0A1V3J561</accession>
<evidence type="ECO:0008006" key="3">
    <source>
        <dbReference type="Google" id="ProtNLM"/>
    </source>
</evidence>
<sequence>MYQFIFAAIRRTDLTNHIQKIRINADSEQQARAVLSREFVLVLAGKINLKNDRTFSPEQNHSLPNAVDVGSICGTITNNGHRTRKTCGFFTPQIPSIGLLHLFKAEFVARSIRRNKAEFIRTNKASRLLAVVEALPRLLQVGISNLLITNKRQFKMKTYQTRSGNTAKTVSIVFTSNRSEVVYA</sequence>
<dbReference type="Proteomes" id="UP000188481">
    <property type="component" value="Unassembled WGS sequence"/>
</dbReference>
<organism evidence="1 2">
    <name type="scientific">Rodentibacter genomosp. 1</name>
    <dbReference type="NCBI Taxonomy" id="1908264"/>
    <lineage>
        <taxon>Bacteria</taxon>
        <taxon>Pseudomonadati</taxon>
        <taxon>Pseudomonadota</taxon>
        <taxon>Gammaproteobacteria</taxon>
        <taxon>Pasteurellales</taxon>
        <taxon>Pasteurellaceae</taxon>
        <taxon>Rodentibacter</taxon>
    </lineage>
</organism>
<keyword evidence="2" id="KW-1185">Reference proteome</keyword>
<evidence type="ECO:0000313" key="2">
    <source>
        <dbReference type="Proteomes" id="UP000188481"/>
    </source>
</evidence>
<comment type="caution">
    <text evidence="1">The sequence shown here is derived from an EMBL/GenBank/DDBJ whole genome shotgun (WGS) entry which is preliminary data.</text>
</comment>
<name>A0A1V3J561_9PAST</name>
<dbReference type="NCBIfam" id="NF033153">
    <property type="entry name" value="phage_ICD_like"/>
    <property type="match status" value="1"/>
</dbReference>
<dbReference type="EMBL" id="MLHN01000011">
    <property type="protein sequence ID" value="OOF49986.1"/>
    <property type="molecule type" value="Genomic_DNA"/>
</dbReference>